<sequence length="58" mass="6572">MGIWNGKYGMGNIQGNMEWGYVWTIYVGYGMGIWNGDMEWGYGMGIWDGTIQVIGDIK</sequence>
<proteinExistence type="predicted"/>
<organism evidence="1">
    <name type="scientific">viral metagenome</name>
    <dbReference type="NCBI Taxonomy" id="1070528"/>
    <lineage>
        <taxon>unclassified sequences</taxon>
        <taxon>metagenomes</taxon>
        <taxon>organismal metagenomes</taxon>
    </lineage>
</organism>
<evidence type="ECO:0000313" key="1">
    <source>
        <dbReference type="EMBL" id="QHT29113.1"/>
    </source>
</evidence>
<reference evidence="1" key="1">
    <citation type="journal article" date="2020" name="Nature">
        <title>Giant virus diversity and host interactions through global metagenomics.</title>
        <authorList>
            <person name="Schulz F."/>
            <person name="Roux S."/>
            <person name="Paez-Espino D."/>
            <person name="Jungbluth S."/>
            <person name="Walsh D.A."/>
            <person name="Denef V.J."/>
            <person name="McMahon K.D."/>
            <person name="Konstantinidis K.T."/>
            <person name="Eloe-Fadrosh E.A."/>
            <person name="Kyrpides N.C."/>
            <person name="Woyke T."/>
        </authorList>
    </citation>
    <scope>NUCLEOTIDE SEQUENCE</scope>
    <source>
        <strain evidence="1">GVMAG-M-3300001351-8</strain>
    </source>
</reference>
<name>A0A6C0EL10_9ZZZZ</name>
<accession>A0A6C0EL10</accession>
<protein>
    <submittedName>
        <fullName evidence="1">Uncharacterized protein</fullName>
    </submittedName>
</protein>
<dbReference type="EMBL" id="MN738869">
    <property type="protein sequence ID" value="QHT29113.1"/>
    <property type="molecule type" value="Genomic_DNA"/>
</dbReference>
<dbReference type="AlphaFoldDB" id="A0A6C0EL10"/>